<evidence type="ECO:0000313" key="4">
    <source>
        <dbReference type="Proteomes" id="UP000184485"/>
    </source>
</evidence>
<gene>
    <name evidence="3" type="ORF">SAMN02745157_4851</name>
</gene>
<dbReference type="RefSeq" id="WP_073058216.1">
    <property type="nucleotide sequence ID" value="NZ_FQUP01000007.1"/>
</dbReference>
<accession>A0A1M5MPZ0</accession>
<evidence type="ECO:0000259" key="2">
    <source>
        <dbReference type="Pfam" id="PF13264"/>
    </source>
</evidence>
<keyword evidence="4" id="KW-1185">Reference proteome</keyword>
<feature type="region of interest" description="Disordered" evidence="1">
    <location>
        <begin position="455"/>
        <end position="480"/>
    </location>
</feature>
<protein>
    <recommendedName>
        <fullName evidence="2">DUF4055 domain-containing protein</fullName>
    </recommendedName>
</protein>
<reference evidence="3 4" key="1">
    <citation type="submission" date="2016-11" db="EMBL/GenBank/DDBJ databases">
        <authorList>
            <person name="Jaros S."/>
            <person name="Januszkiewicz K."/>
            <person name="Wedrychowicz H."/>
        </authorList>
    </citation>
    <scope>NUCLEOTIDE SEQUENCE [LARGE SCALE GENOMIC DNA]</scope>
    <source>
        <strain evidence="3 4">DSM 19436</strain>
    </source>
</reference>
<dbReference type="Pfam" id="PF13264">
    <property type="entry name" value="DUF4055"/>
    <property type="match status" value="1"/>
</dbReference>
<proteinExistence type="predicted"/>
<dbReference type="Proteomes" id="UP000184485">
    <property type="component" value="Unassembled WGS sequence"/>
</dbReference>
<dbReference type="AlphaFoldDB" id="A0A1M5MPZ0"/>
<dbReference type="InterPro" id="IPR025129">
    <property type="entry name" value="DUF4055"/>
</dbReference>
<name>A0A1M5MPZ0_9HYPH</name>
<dbReference type="EMBL" id="FQUP01000007">
    <property type="protein sequence ID" value="SHG79464.1"/>
    <property type="molecule type" value="Genomic_DNA"/>
</dbReference>
<evidence type="ECO:0000313" key="3">
    <source>
        <dbReference type="EMBL" id="SHG79464.1"/>
    </source>
</evidence>
<feature type="domain" description="DUF4055" evidence="2">
    <location>
        <begin position="248"/>
        <end position="386"/>
    </location>
</feature>
<dbReference type="STRING" id="1122133.SAMN02745157_4851"/>
<evidence type="ECO:0000256" key="1">
    <source>
        <dbReference type="SAM" id="MobiDB-lite"/>
    </source>
</evidence>
<organism evidence="3 4">
    <name type="scientific">Kaistia soli DSM 19436</name>
    <dbReference type="NCBI Taxonomy" id="1122133"/>
    <lineage>
        <taxon>Bacteria</taxon>
        <taxon>Pseudomonadati</taxon>
        <taxon>Pseudomonadota</taxon>
        <taxon>Alphaproteobacteria</taxon>
        <taxon>Hyphomicrobiales</taxon>
        <taxon>Kaistiaceae</taxon>
        <taxon>Kaistia</taxon>
    </lineage>
</organism>
<dbReference type="OrthoDB" id="6668483at2"/>
<sequence>MADPKTPSPNDESGAYQALCGAWAMISDIRAGASAVRGKGVAYLPKYEAESTEDYARRKATAPWRPEFNDALAALVSKPFSRDIGVRGADDFDLKSLVEDVDTRGNSITIFARDVFADGIADGLHGILIDHPPMPPNATRADEKAAGARPYFVHIQAIDLIAVYFEVIGGRLVPVHARIRECVTERSGFAETTINQVRVLEPGIWQVWRADDQGNWFKYQYGETSLSYVPLVLFFTGERRGDYLNKPPLKDLADLQIELFQALSRQDEILNFAGFPMLSANGFSKPEGDIKVGPRSILFAPAVEGVQTSWQFIQPDAALIEQVASHVGSITEDMRRLGMQPMVQRAGGVTATATSVDTAKAHSVLQAWVIGLKDALEQAFVIACDYLGRQASVELDISTDFSVEPFAQAPLTALATARKAKDISQLTYWDGLRRFDVLPSDFDPDQEELRIAEELQGLEPEQEIDPITGLPVDDPSNLPA</sequence>